<dbReference type="GO" id="GO:0016301">
    <property type="term" value="F:kinase activity"/>
    <property type="evidence" value="ECO:0007669"/>
    <property type="project" value="UniProtKB-KW"/>
</dbReference>
<dbReference type="AlphaFoldDB" id="A0A5A7P851"/>
<accession>A0A5A7P851</accession>
<keyword evidence="3" id="KW-1185">Reference proteome</keyword>
<proteinExistence type="predicted"/>
<keyword evidence="2" id="KW-0808">Transferase</keyword>
<feature type="region of interest" description="Disordered" evidence="1">
    <location>
        <begin position="64"/>
        <end position="107"/>
    </location>
</feature>
<evidence type="ECO:0000313" key="3">
    <source>
        <dbReference type="Proteomes" id="UP000325081"/>
    </source>
</evidence>
<name>A0A5A7P851_STRAF</name>
<gene>
    <name evidence="2" type="ORF">STAS_04835</name>
</gene>
<evidence type="ECO:0000256" key="1">
    <source>
        <dbReference type="SAM" id="MobiDB-lite"/>
    </source>
</evidence>
<organism evidence="2 3">
    <name type="scientific">Striga asiatica</name>
    <name type="common">Asiatic witchweed</name>
    <name type="synonym">Buchnera asiatica</name>
    <dbReference type="NCBI Taxonomy" id="4170"/>
    <lineage>
        <taxon>Eukaryota</taxon>
        <taxon>Viridiplantae</taxon>
        <taxon>Streptophyta</taxon>
        <taxon>Embryophyta</taxon>
        <taxon>Tracheophyta</taxon>
        <taxon>Spermatophyta</taxon>
        <taxon>Magnoliopsida</taxon>
        <taxon>eudicotyledons</taxon>
        <taxon>Gunneridae</taxon>
        <taxon>Pentapetalae</taxon>
        <taxon>asterids</taxon>
        <taxon>lamiids</taxon>
        <taxon>Lamiales</taxon>
        <taxon>Orobanchaceae</taxon>
        <taxon>Buchnereae</taxon>
        <taxon>Striga</taxon>
    </lineage>
</organism>
<evidence type="ECO:0000313" key="2">
    <source>
        <dbReference type="EMBL" id="GER29003.1"/>
    </source>
</evidence>
<protein>
    <submittedName>
        <fullName evidence="2">Phosphatidylinositol 4-kinase alpha</fullName>
    </submittedName>
</protein>
<reference evidence="3" key="1">
    <citation type="journal article" date="2019" name="Curr. Biol.">
        <title>Genome Sequence of Striga asiatica Provides Insight into the Evolution of Plant Parasitism.</title>
        <authorList>
            <person name="Yoshida S."/>
            <person name="Kim S."/>
            <person name="Wafula E.K."/>
            <person name="Tanskanen J."/>
            <person name="Kim Y.M."/>
            <person name="Honaas L."/>
            <person name="Yang Z."/>
            <person name="Spallek T."/>
            <person name="Conn C.E."/>
            <person name="Ichihashi Y."/>
            <person name="Cheong K."/>
            <person name="Cui S."/>
            <person name="Der J.P."/>
            <person name="Gundlach H."/>
            <person name="Jiao Y."/>
            <person name="Hori C."/>
            <person name="Ishida J.K."/>
            <person name="Kasahara H."/>
            <person name="Kiba T."/>
            <person name="Kim M.S."/>
            <person name="Koo N."/>
            <person name="Laohavisit A."/>
            <person name="Lee Y.H."/>
            <person name="Lumba S."/>
            <person name="McCourt P."/>
            <person name="Mortimer J.C."/>
            <person name="Mutuku J.M."/>
            <person name="Nomura T."/>
            <person name="Sasaki-Sekimoto Y."/>
            <person name="Seto Y."/>
            <person name="Wang Y."/>
            <person name="Wakatake T."/>
            <person name="Sakakibara H."/>
            <person name="Demura T."/>
            <person name="Yamaguchi S."/>
            <person name="Yoneyama K."/>
            <person name="Manabe R.I."/>
            <person name="Nelson D.C."/>
            <person name="Schulman A.H."/>
            <person name="Timko M.P."/>
            <person name="dePamphilis C.W."/>
            <person name="Choi D."/>
            <person name="Shirasu K."/>
        </authorList>
    </citation>
    <scope>NUCLEOTIDE SEQUENCE [LARGE SCALE GENOMIC DNA]</scope>
    <source>
        <strain evidence="3">cv. UVA1</strain>
    </source>
</reference>
<feature type="compositionally biased region" description="Polar residues" evidence="1">
    <location>
        <begin position="70"/>
        <end position="83"/>
    </location>
</feature>
<comment type="caution">
    <text evidence="2">The sequence shown here is derived from an EMBL/GenBank/DDBJ whole genome shotgun (WGS) entry which is preliminary data.</text>
</comment>
<dbReference type="Proteomes" id="UP000325081">
    <property type="component" value="Unassembled WGS sequence"/>
</dbReference>
<keyword evidence="2" id="KW-0418">Kinase</keyword>
<dbReference type="EMBL" id="BKCP01003335">
    <property type="protein sequence ID" value="GER29003.1"/>
    <property type="molecule type" value="Genomic_DNA"/>
</dbReference>
<sequence length="107" mass="11903">MFSSVRRRCLSEGEADAARTMRAARGMGLHLQKHNRRPKSPKGRAMFIFSAISHHTQHAHTLNGEKLSTGGWSSPTPTINGETSRLVWPSRSVPAENRASKRKDGRI</sequence>